<dbReference type="AlphaFoldDB" id="A0A1I8FAG4"/>
<sequence length="141" mass="14741">PEGRGVDRRLLLGSGLDYSSLTPLDKRRCGRVTADSADGASGSLPIRRDFPPHLAAASSSVGPIGLRRFDARLCRLGQLSVLRSMATSSSLCGRNQSSAANELSCLAIAGDLSRIRTPCAGPCQQSGGARPPRQLLGLARL</sequence>
<dbReference type="Proteomes" id="UP000095280">
    <property type="component" value="Unplaced"/>
</dbReference>
<evidence type="ECO:0000313" key="1">
    <source>
        <dbReference type="Proteomes" id="UP000095280"/>
    </source>
</evidence>
<dbReference type="WBParaSite" id="maker-unitig_27008-snap-gene-0.2-mRNA-1">
    <property type="protein sequence ID" value="maker-unitig_27008-snap-gene-0.2-mRNA-1"/>
    <property type="gene ID" value="maker-unitig_27008-snap-gene-0.2"/>
</dbReference>
<evidence type="ECO:0000313" key="2">
    <source>
        <dbReference type="WBParaSite" id="maker-unitig_27008-snap-gene-0.2-mRNA-1"/>
    </source>
</evidence>
<accession>A0A1I8FAG4</accession>
<organism evidence="1 2">
    <name type="scientific">Macrostomum lignano</name>
    <dbReference type="NCBI Taxonomy" id="282301"/>
    <lineage>
        <taxon>Eukaryota</taxon>
        <taxon>Metazoa</taxon>
        <taxon>Spiralia</taxon>
        <taxon>Lophotrochozoa</taxon>
        <taxon>Platyhelminthes</taxon>
        <taxon>Rhabditophora</taxon>
        <taxon>Macrostomorpha</taxon>
        <taxon>Macrostomida</taxon>
        <taxon>Macrostomidae</taxon>
        <taxon>Macrostomum</taxon>
    </lineage>
</organism>
<protein>
    <submittedName>
        <fullName evidence="2">Integron gene cassette protein</fullName>
    </submittedName>
</protein>
<proteinExistence type="predicted"/>
<name>A0A1I8FAG4_9PLAT</name>
<reference evidence="2" key="1">
    <citation type="submission" date="2016-11" db="UniProtKB">
        <authorList>
            <consortium name="WormBaseParasite"/>
        </authorList>
    </citation>
    <scope>IDENTIFICATION</scope>
</reference>
<keyword evidence="1" id="KW-1185">Reference proteome</keyword>